<protein>
    <submittedName>
        <fullName evidence="3">TniQ protein</fullName>
    </submittedName>
</protein>
<dbReference type="OrthoDB" id="470139at2"/>
<gene>
    <name evidence="3" type="ORF">SAMN04487970_10602</name>
</gene>
<dbReference type="STRING" id="624147.SAMN04487970_10602"/>
<accession>A0A1G4TP40</accession>
<dbReference type="Proteomes" id="UP000198601">
    <property type="component" value="Unassembled WGS sequence"/>
</dbReference>
<dbReference type="InterPro" id="IPR009492">
    <property type="entry name" value="TniQ"/>
</dbReference>
<dbReference type="InterPro" id="IPR032750">
    <property type="entry name" value="TnsD_C"/>
</dbReference>
<keyword evidence="4" id="KW-1185">Reference proteome</keyword>
<evidence type="ECO:0000259" key="2">
    <source>
        <dbReference type="Pfam" id="PF15978"/>
    </source>
</evidence>
<evidence type="ECO:0000313" key="3">
    <source>
        <dbReference type="EMBL" id="SCW83091.1"/>
    </source>
</evidence>
<evidence type="ECO:0000259" key="1">
    <source>
        <dbReference type="Pfam" id="PF06527"/>
    </source>
</evidence>
<name>A0A1G4TP40_9BACL</name>
<evidence type="ECO:0000313" key="4">
    <source>
        <dbReference type="Proteomes" id="UP000198601"/>
    </source>
</evidence>
<dbReference type="Pfam" id="PF15978">
    <property type="entry name" value="TnsD"/>
    <property type="match status" value="1"/>
</dbReference>
<sequence>MNKLNYFPKCYPDEDFRSIVYRYHLHTGNLRFKQSIIELFGRNTPQGIIPQNLEALIKRLPEGQISIDKLLNEHSFFPLYRPFLPNPKRVLIEESIKELKINTSKGVILSTRDNKLTTSNVRYCPHCLLEDFETFGECYLHRLHQTRDLDICHHHQISLVDRCPTCLLPLTSNFAFLSEPYCSLGHPIREATDQFFELAKIKLSLIGYYEYLFTAKTKLLYDDMERLVKDGLTRNGFVNQKGTVNKKAFFDEFINSLSEEVQECFGISKEYFLERWAYNRLLKPKQFLFIPNVFLLILRFLKISLDSIKSMTATCLVDDPFGDGPWECVNVVCPSYKSNIITKYTQNYNRNKSKITGFFQCEICGFVYSKGWPPDQFDEQKTKIGIRDRGKLWRNQLLLLHRTGLSGYAISKKLQVDRAIIYHHLRQMGVNDMESGMNEISMALDQTSAATETTDKETYRSLLLGMLKQDPQISRSQLARSHNKVYLWLLKNDRLWFAEVLPYKIAWESRRIDYEVLDEQLVVKVKEAAQLLYHHKKPTQRILKSTIINQLEKVNRNQLNDKKDKFPKTRSMLEQLEEKYDDYQFRNLPNIINKLRSYGNKNPTFSSLNIKLPQQKPSHTNVCLIH</sequence>
<dbReference type="RefSeq" id="WP_090676378.1">
    <property type="nucleotide sequence ID" value="NZ_FMTT01000060.1"/>
</dbReference>
<organism evidence="3 4">
    <name type="scientific">Paenibacillus tianmuensis</name>
    <dbReference type="NCBI Taxonomy" id="624147"/>
    <lineage>
        <taxon>Bacteria</taxon>
        <taxon>Bacillati</taxon>
        <taxon>Bacillota</taxon>
        <taxon>Bacilli</taxon>
        <taxon>Bacillales</taxon>
        <taxon>Paenibacillaceae</taxon>
        <taxon>Paenibacillus</taxon>
    </lineage>
</organism>
<dbReference type="AlphaFoldDB" id="A0A1G4TP40"/>
<dbReference type="Pfam" id="PF06527">
    <property type="entry name" value="TniQ"/>
    <property type="match status" value="1"/>
</dbReference>
<proteinExistence type="predicted"/>
<feature type="domain" description="Transposon Tn7 transposition protein TnsD C-terminal" evidence="2">
    <location>
        <begin position="220"/>
        <end position="573"/>
    </location>
</feature>
<feature type="domain" description="TniQ" evidence="1">
    <location>
        <begin position="6"/>
        <end position="159"/>
    </location>
</feature>
<reference evidence="4" key="1">
    <citation type="submission" date="2016-10" db="EMBL/GenBank/DDBJ databases">
        <authorList>
            <person name="Varghese N."/>
            <person name="Submissions S."/>
        </authorList>
    </citation>
    <scope>NUCLEOTIDE SEQUENCE [LARGE SCALE GENOMIC DNA]</scope>
    <source>
        <strain evidence="4">CGMCC 1.8946</strain>
    </source>
</reference>
<dbReference type="EMBL" id="FMTT01000060">
    <property type="protein sequence ID" value="SCW83091.1"/>
    <property type="molecule type" value="Genomic_DNA"/>
</dbReference>